<keyword evidence="1" id="KW-0812">Transmembrane</keyword>
<dbReference type="PANTHER" id="PTHR31446">
    <property type="entry name" value="ACID PHOSPHATASE/VANADIUM-DEPENDENT HALOPEROXIDASE-RELATED PROTEIN"/>
    <property type="match status" value="1"/>
</dbReference>
<protein>
    <submittedName>
        <fullName evidence="2">Uncharacterized protein</fullName>
    </submittedName>
</protein>
<keyword evidence="1" id="KW-0472">Membrane</keyword>
<dbReference type="Proteomes" id="UP001055712">
    <property type="component" value="Unassembled WGS sequence"/>
</dbReference>
<evidence type="ECO:0000313" key="3">
    <source>
        <dbReference type="Proteomes" id="UP001055712"/>
    </source>
</evidence>
<dbReference type="OrthoDB" id="1716650at2759"/>
<organism evidence="2 3">
    <name type="scientific">Chlorella vulgaris</name>
    <name type="common">Green alga</name>
    <dbReference type="NCBI Taxonomy" id="3077"/>
    <lineage>
        <taxon>Eukaryota</taxon>
        <taxon>Viridiplantae</taxon>
        <taxon>Chlorophyta</taxon>
        <taxon>core chlorophytes</taxon>
        <taxon>Trebouxiophyceae</taxon>
        <taxon>Chlorellales</taxon>
        <taxon>Chlorellaceae</taxon>
        <taxon>Chlorella clade</taxon>
        <taxon>Chlorella</taxon>
    </lineage>
</organism>
<keyword evidence="3" id="KW-1185">Reference proteome</keyword>
<dbReference type="AlphaFoldDB" id="A0A9D4TT48"/>
<dbReference type="PANTHER" id="PTHR31446:SF29">
    <property type="entry name" value="ACID PHOSPHATASE_VANADIUM-DEPENDENT HALOPEROXIDASE-RELATED PROTEIN"/>
    <property type="match status" value="1"/>
</dbReference>
<dbReference type="Pfam" id="PF02681">
    <property type="entry name" value="DUF212"/>
    <property type="match status" value="1"/>
</dbReference>
<feature type="transmembrane region" description="Helical" evidence="1">
    <location>
        <begin position="97"/>
        <end position="116"/>
    </location>
</feature>
<comment type="caution">
    <text evidence="2">The sequence shown here is derived from an EMBL/GenBank/DDBJ whole genome shotgun (WGS) entry which is preliminary data.</text>
</comment>
<gene>
    <name evidence="2" type="ORF">D9Q98_003558</name>
</gene>
<keyword evidence="1" id="KW-1133">Transmembrane helix</keyword>
<accession>A0A9D4TT48</accession>
<feature type="transmembrane region" description="Helical" evidence="1">
    <location>
        <begin position="243"/>
        <end position="260"/>
    </location>
</feature>
<reference evidence="2" key="2">
    <citation type="submission" date="2020-11" db="EMBL/GenBank/DDBJ databases">
        <authorList>
            <person name="Cecchin M."/>
            <person name="Marcolungo L."/>
            <person name="Rossato M."/>
            <person name="Girolomoni L."/>
            <person name="Cosentino E."/>
            <person name="Cuine S."/>
            <person name="Li-Beisson Y."/>
            <person name="Delledonne M."/>
            <person name="Ballottari M."/>
        </authorList>
    </citation>
    <scope>NUCLEOTIDE SEQUENCE</scope>
    <source>
        <strain evidence="2">211/11P</strain>
        <tissue evidence="2">Whole cell</tissue>
    </source>
</reference>
<dbReference type="EMBL" id="SIDB01000004">
    <property type="protein sequence ID" value="KAI3433751.1"/>
    <property type="molecule type" value="Genomic_DNA"/>
</dbReference>
<evidence type="ECO:0000313" key="2">
    <source>
        <dbReference type="EMBL" id="KAI3433751.1"/>
    </source>
</evidence>
<feature type="transmembrane region" description="Helical" evidence="1">
    <location>
        <begin position="122"/>
        <end position="141"/>
    </location>
</feature>
<reference evidence="2" key="1">
    <citation type="journal article" date="2019" name="Plant J.">
        <title>Chlorella vulgaris genome assembly and annotation reveals the molecular basis for metabolic acclimation to high light conditions.</title>
        <authorList>
            <person name="Cecchin M."/>
            <person name="Marcolungo L."/>
            <person name="Rossato M."/>
            <person name="Girolomoni L."/>
            <person name="Cosentino E."/>
            <person name="Cuine S."/>
            <person name="Li-Beisson Y."/>
            <person name="Delledonne M."/>
            <person name="Ballottari M."/>
        </authorList>
    </citation>
    <scope>NUCLEOTIDE SEQUENCE</scope>
    <source>
        <strain evidence="2">211/11P</strain>
    </source>
</reference>
<feature type="transmembrane region" description="Helical" evidence="1">
    <location>
        <begin position="186"/>
        <end position="204"/>
    </location>
</feature>
<proteinExistence type="predicted"/>
<dbReference type="InterPro" id="IPR003832">
    <property type="entry name" value="DUF212"/>
</dbReference>
<name>A0A9D4TT48_CHLVU</name>
<evidence type="ECO:0000256" key="1">
    <source>
        <dbReference type="SAM" id="Phobius"/>
    </source>
</evidence>
<sequence>MVGFLSQRACVAAPCNISHVSRPIASLRTWRARAESSSSADSYPQPNAAGTPSLAQRLAAKVQRAAAAVLAPRQAASETLSRLLEGSNGTQQRLGSVLLLSAAAVGSVGGGASGVLADLTSNYVFCVGFCGWFLAQFLKIFTKRYKRGVWDARAFFESGGMPSSHSALCTSTTTAIAMQQGLGSPLFAIAVCFSVIVMYDAMGIRRHAGLQAELLNVVVGQVLEGHPMSERKLKEVLGHTPRQVYAGLVLGILVGLLFPTF</sequence>